<sequence length="163" mass="18541">MNPIITTALFSGIAGAVIASVISGLIQHKHFKGALAEKWACDLRNEIAEFMGLTESLRGYCFRQSEFYIQDRDQEIVDLTHRLVSKQQKIHMLLNDDDDQQKIFELVSELMDRAYKIKANSNEAKENCAGYSACETQLVKCARQLLLPHQPTKERIKISNQNV</sequence>
<protein>
    <submittedName>
        <fullName evidence="1">Uncharacterized protein</fullName>
    </submittedName>
</protein>
<keyword evidence="2" id="KW-1185">Reference proteome</keyword>
<dbReference type="KEGG" id="taer:GT409_08700"/>
<evidence type="ECO:0000313" key="2">
    <source>
        <dbReference type="Proteomes" id="UP000464954"/>
    </source>
</evidence>
<name>A0A6P1M6Q0_9BACT</name>
<evidence type="ECO:0000313" key="1">
    <source>
        <dbReference type="EMBL" id="QHI69531.1"/>
    </source>
</evidence>
<dbReference type="AlphaFoldDB" id="A0A6P1M6Q0"/>
<reference evidence="1 2" key="1">
    <citation type="submission" date="2020-01" db="EMBL/GenBank/DDBJ databases">
        <title>Ponticoccus aerotolerans gen. nov., sp. nov., an anaerobic bacterium and proposal of Ponticoccusceae fam. nov., Ponticoccusles ord. nov. and Ponticoccuse classis nov. in the phylum Kiritimatiellaeota.</title>
        <authorList>
            <person name="Zhou L.Y."/>
            <person name="Du Z.J."/>
        </authorList>
    </citation>
    <scope>NUCLEOTIDE SEQUENCE [LARGE SCALE GENOMIC DNA]</scope>
    <source>
        <strain evidence="1 2">S-5007</strain>
    </source>
</reference>
<dbReference type="EMBL" id="CP047593">
    <property type="protein sequence ID" value="QHI69531.1"/>
    <property type="molecule type" value="Genomic_DNA"/>
</dbReference>
<gene>
    <name evidence="1" type="ORF">GT409_08700</name>
</gene>
<proteinExistence type="predicted"/>
<dbReference type="RefSeq" id="WP_160628713.1">
    <property type="nucleotide sequence ID" value="NZ_CP047593.1"/>
</dbReference>
<dbReference type="Proteomes" id="UP000464954">
    <property type="component" value="Chromosome"/>
</dbReference>
<organism evidence="1 2">
    <name type="scientific">Tichowtungia aerotolerans</name>
    <dbReference type="NCBI Taxonomy" id="2697043"/>
    <lineage>
        <taxon>Bacteria</taxon>
        <taxon>Pseudomonadati</taxon>
        <taxon>Kiritimatiellota</taxon>
        <taxon>Tichowtungiia</taxon>
        <taxon>Tichowtungiales</taxon>
        <taxon>Tichowtungiaceae</taxon>
        <taxon>Tichowtungia</taxon>
    </lineage>
</organism>
<accession>A0A6P1M6Q0</accession>